<reference evidence="1 2" key="1">
    <citation type="submission" date="2024-03" db="EMBL/GenBank/DDBJ databases">
        <title>Human intestinal bacterial collection.</title>
        <authorList>
            <person name="Pauvert C."/>
            <person name="Hitch T.C.A."/>
            <person name="Clavel T."/>
        </authorList>
    </citation>
    <scope>NUCLEOTIDE SEQUENCE [LARGE SCALE GENOMIC DNA]</scope>
    <source>
        <strain evidence="1 2">CLA-JM-H11</strain>
    </source>
</reference>
<dbReference type="RefSeq" id="WP_317322181.1">
    <property type="nucleotide sequence ID" value="NZ_JBBMFA010000090.1"/>
</dbReference>
<evidence type="ECO:0000313" key="2">
    <source>
        <dbReference type="Proteomes" id="UP001477672"/>
    </source>
</evidence>
<dbReference type="Proteomes" id="UP001477672">
    <property type="component" value="Unassembled WGS sequence"/>
</dbReference>
<protein>
    <submittedName>
        <fullName evidence="1">Uncharacterized protein</fullName>
    </submittedName>
</protein>
<comment type="caution">
    <text evidence="1">The sequence shown here is derived from an EMBL/GenBank/DDBJ whole genome shotgun (WGS) entry which is preliminary data.</text>
</comment>
<dbReference type="EMBL" id="JBBMFA010000090">
    <property type="protein sequence ID" value="MEQ2520499.1"/>
    <property type="molecule type" value="Genomic_DNA"/>
</dbReference>
<evidence type="ECO:0000313" key="1">
    <source>
        <dbReference type="EMBL" id="MEQ2520499.1"/>
    </source>
</evidence>
<gene>
    <name evidence="1" type="ORF">WMO24_08655</name>
</gene>
<keyword evidence="2" id="KW-1185">Reference proteome</keyword>
<proteinExistence type="predicted"/>
<name>A0ABV1GFF0_9FIRM</name>
<accession>A0ABV1GFF0</accession>
<sequence>MQNQCQDNFSTTFTTYGEMQLYHEQLAKDSQWQRCKVSDLHVEPLDRKSPLFSDMSAFALGTSSEAVADTAKNLGLAISVEGQMYPVRGTAYKSLLERAKISGSVLPKLSREKLARTLNDCLALFSSEALILIRDEKISAAHSGDPTDYSVLPIDQLLKALESKLESRFPGAEFETGYRDHALTSASWTLPAQKEDLLGTYEKMLIATGRAKMAAKLVPGIRFLTSDTGVASAKVSALLMGAQYPIHIGSCVAVDHRRQTTIADFSDALDQLFAQFADSVSQLQRLLEIHLDYPINAMTRVCKKLALPKKASVEAIAMYEMAYGGGPATAHDVFMALQEIPCILKSSNTPESKMLSVEENLARALTLRWSDYDLAKAVDY</sequence>
<organism evidence="1 2">
    <name type="scientific">Ruthenibacterium intestinale</name>
    <dbReference type="NCBI Taxonomy" id="3133163"/>
    <lineage>
        <taxon>Bacteria</taxon>
        <taxon>Bacillati</taxon>
        <taxon>Bacillota</taxon>
        <taxon>Clostridia</taxon>
        <taxon>Eubacteriales</taxon>
        <taxon>Oscillospiraceae</taxon>
        <taxon>Ruthenibacterium</taxon>
    </lineage>
</organism>